<gene>
    <name evidence="2" type="ORF">GOMPHAMPRED_006450</name>
</gene>
<dbReference type="OrthoDB" id="408631at2759"/>
<dbReference type="InterPro" id="IPR019819">
    <property type="entry name" value="Carboxylesterase_B_CS"/>
</dbReference>
<dbReference type="SUPFAM" id="SSF53474">
    <property type="entry name" value="alpha/beta-Hydrolases"/>
    <property type="match status" value="1"/>
</dbReference>
<protein>
    <recommendedName>
        <fullName evidence="1">Carboxylesterase type B domain-containing protein</fullName>
    </recommendedName>
</protein>
<organism evidence="2 3">
    <name type="scientific">Gomphillus americanus</name>
    <dbReference type="NCBI Taxonomy" id="1940652"/>
    <lineage>
        <taxon>Eukaryota</taxon>
        <taxon>Fungi</taxon>
        <taxon>Dikarya</taxon>
        <taxon>Ascomycota</taxon>
        <taxon>Pezizomycotina</taxon>
        <taxon>Lecanoromycetes</taxon>
        <taxon>OSLEUM clade</taxon>
        <taxon>Ostropomycetidae</taxon>
        <taxon>Ostropales</taxon>
        <taxon>Graphidaceae</taxon>
        <taxon>Gomphilloideae</taxon>
        <taxon>Gomphillus</taxon>
    </lineage>
</organism>
<dbReference type="InterPro" id="IPR029058">
    <property type="entry name" value="AB_hydrolase_fold"/>
</dbReference>
<evidence type="ECO:0000313" key="3">
    <source>
        <dbReference type="Proteomes" id="UP000664169"/>
    </source>
</evidence>
<dbReference type="PANTHER" id="PTHR11559">
    <property type="entry name" value="CARBOXYLESTERASE"/>
    <property type="match status" value="1"/>
</dbReference>
<accession>A0A8H3FZN7</accession>
<dbReference type="Pfam" id="PF00135">
    <property type="entry name" value="COesterase"/>
    <property type="match status" value="1"/>
</dbReference>
<dbReference type="InterPro" id="IPR002018">
    <property type="entry name" value="CarbesteraseB"/>
</dbReference>
<dbReference type="AlphaFoldDB" id="A0A8H3FZN7"/>
<feature type="domain" description="Carboxylesterase type B" evidence="1">
    <location>
        <begin position="34"/>
        <end position="349"/>
    </location>
</feature>
<evidence type="ECO:0000259" key="1">
    <source>
        <dbReference type="Pfam" id="PF00135"/>
    </source>
</evidence>
<dbReference type="EMBL" id="CAJPDQ010000041">
    <property type="protein sequence ID" value="CAF9931922.1"/>
    <property type="molecule type" value="Genomic_DNA"/>
</dbReference>
<dbReference type="InterPro" id="IPR050309">
    <property type="entry name" value="Type-B_Carboxylest/Lipase"/>
</dbReference>
<sequence>MCSKHNPDALVQFLTEIPAAAFRASADTRRQQLGPRRFLAPLPVQQTRNTTIDDGLTDRICPQALPGFFGTVETFVQDYLTGQQFIPSPSSNGTGLAADPRTSEDCLFLDVIVPRLVLDSSKQGRFNAPVLVWIYGGGCVFGEKTGFDPSGLLADSPESFIFIAMNDRLGAFGFLGGSTVQASATAQPGLLDERLALDWQVGGSSDRVTVMGESAGAGSILHQITAFAGTKDPAPFSRAILRSPAFVAQPHSNLVEQQTQALLHRCDVSSIQELQRLPTSTLLAANQDLVARSDYGTFFFGPMVDADFTPSLPGVLLARGEYDNNVEVLLGHNTNEGLLFTSSATNQSTGLASIIQQRFPQMPPSTRSQLLKSIYPETSFTGRQAFIDRAKQFISDTFVTSYEFAVPPGLHGSDIAYTFAGKNNTSLSTAPQIIEPFQRFLTNFATGNSKHALSSEYAIGSKVTNASTLAFGTTGIGTVPDDTINDRCRF</sequence>
<dbReference type="Proteomes" id="UP000664169">
    <property type="component" value="Unassembled WGS sequence"/>
</dbReference>
<proteinExistence type="predicted"/>
<reference evidence="2" key="1">
    <citation type="submission" date="2021-03" db="EMBL/GenBank/DDBJ databases">
        <authorList>
            <person name="Tagirdzhanova G."/>
        </authorList>
    </citation>
    <scope>NUCLEOTIDE SEQUENCE</scope>
</reference>
<dbReference type="Gene3D" id="3.40.50.1820">
    <property type="entry name" value="alpha/beta hydrolase"/>
    <property type="match status" value="1"/>
</dbReference>
<keyword evidence="3" id="KW-1185">Reference proteome</keyword>
<name>A0A8H3FZN7_9LECA</name>
<dbReference type="PROSITE" id="PS00941">
    <property type="entry name" value="CARBOXYLESTERASE_B_2"/>
    <property type="match status" value="1"/>
</dbReference>
<comment type="caution">
    <text evidence="2">The sequence shown here is derived from an EMBL/GenBank/DDBJ whole genome shotgun (WGS) entry which is preliminary data.</text>
</comment>
<evidence type="ECO:0000313" key="2">
    <source>
        <dbReference type="EMBL" id="CAF9931922.1"/>
    </source>
</evidence>